<keyword evidence="2" id="KW-1185">Reference proteome</keyword>
<accession>A0A927GAY7</accession>
<reference evidence="1" key="1">
    <citation type="submission" date="2020-09" db="EMBL/GenBank/DDBJ databases">
        <authorList>
            <person name="Kim M.K."/>
        </authorList>
    </citation>
    <scope>NUCLEOTIDE SEQUENCE</scope>
    <source>
        <strain evidence="1">BT702</strain>
    </source>
</reference>
<name>A0A927GAY7_9BACT</name>
<dbReference type="EMBL" id="JACWZY010000071">
    <property type="protein sequence ID" value="MBD2705773.1"/>
    <property type="molecule type" value="Genomic_DNA"/>
</dbReference>
<evidence type="ECO:0000313" key="2">
    <source>
        <dbReference type="Proteomes" id="UP000598820"/>
    </source>
</evidence>
<evidence type="ECO:0000313" key="1">
    <source>
        <dbReference type="EMBL" id="MBD2705773.1"/>
    </source>
</evidence>
<gene>
    <name evidence="1" type="ORF">IC229_34535</name>
</gene>
<dbReference type="Proteomes" id="UP000598820">
    <property type="component" value="Unassembled WGS sequence"/>
</dbReference>
<dbReference type="RefSeq" id="WP_190893520.1">
    <property type="nucleotide sequence ID" value="NZ_JACWZY010000071.1"/>
</dbReference>
<sequence length="84" mass="9509">MADASPNFSVFYATYAPKLWGLILTAKLPKTQSAAILINTITKGWKQLDQKKSNQQHILSWLIGLAYEEGLPKDCLAHFFRTKK</sequence>
<proteinExistence type="predicted"/>
<protein>
    <submittedName>
        <fullName evidence="1">Uncharacterized protein</fullName>
    </submittedName>
</protein>
<dbReference type="AlphaFoldDB" id="A0A927GAY7"/>
<comment type="caution">
    <text evidence="1">The sequence shown here is derived from an EMBL/GenBank/DDBJ whole genome shotgun (WGS) entry which is preliminary data.</text>
</comment>
<organism evidence="1 2">
    <name type="scientific">Spirosoma profusum</name>
    <dbReference type="NCBI Taxonomy" id="2771354"/>
    <lineage>
        <taxon>Bacteria</taxon>
        <taxon>Pseudomonadati</taxon>
        <taxon>Bacteroidota</taxon>
        <taxon>Cytophagia</taxon>
        <taxon>Cytophagales</taxon>
        <taxon>Cytophagaceae</taxon>
        <taxon>Spirosoma</taxon>
    </lineage>
</organism>